<dbReference type="GO" id="GO:0001540">
    <property type="term" value="F:amyloid-beta binding"/>
    <property type="evidence" value="ECO:0007669"/>
    <property type="project" value="TreeGrafter"/>
</dbReference>
<comment type="subcellular location">
    <subcellularLocation>
        <location evidence="1">Membrane</location>
        <topology evidence="1">Single-pass type II membrane protein</topology>
    </subcellularLocation>
</comment>
<keyword evidence="4" id="KW-0735">Signal-anchor</keyword>
<feature type="region of interest" description="Disordered" evidence="9">
    <location>
        <begin position="224"/>
        <end position="288"/>
    </location>
</feature>
<evidence type="ECO:0000256" key="3">
    <source>
        <dbReference type="ARBA" id="ARBA00022692"/>
    </source>
</evidence>
<proteinExistence type="inferred from homology"/>
<dbReference type="GO" id="GO:0070062">
    <property type="term" value="C:extracellular exosome"/>
    <property type="evidence" value="ECO:0007669"/>
    <property type="project" value="TreeGrafter"/>
</dbReference>
<evidence type="ECO:0000256" key="9">
    <source>
        <dbReference type="SAM" id="MobiDB-lite"/>
    </source>
</evidence>
<evidence type="ECO:0000256" key="7">
    <source>
        <dbReference type="ARBA" id="ARBA00023157"/>
    </source>
</evidence>
<evidence type="ECO:0000256" key="6">
    <source>
        <dbReference type="ARBA" id="ARBA00023136"/>
    </source>
</evidence>
<dbReference type="Pfam" id="PF04089">
    <property type="entry name" value="BRICHOS"/>
    <property type="match status" value="1"/>
</dbReference>
<protein>
    <recommendedName>
        <fullName evidence="11">BRICHOS domain-containing protein</fullName>
    </recommendedName>
</protein>
<dbReference type="SMART" id="SM01039">
    <property type="entry name" value="BRICHOS"/>
    <property type="match status" value="1"/>
</dbReference>
<feature type="compositionally biased region" description="Basic and acidic residues" evidence="9">
    <location>
        <begin position="225"/>
        <end position="235"/>
    </location>
</feature>
<evidence type="ECO:0000256" key="4">
    <source>
        <dbReference type="ARBA" id="ARBA00022968"/>
    </source>
</evidence>
<dbReference type="GO" id="GO:0005794">
    <property type="term" value="C:Golgi apparatus"/>
    <property type="evidence" value="ECO:0007669"/>
    <property type="project" value="TreeGrafter"/>
</dbReference>
<comment type="similarity">
    <text evidence="2">Belongs to the ITM2 family.</text>
</comment>
<evidence type="ECO:0000256" key="8">
    <source>
        <dbReference type="ARBA" id="ARBA00023180"/>
    </source>
</evidence>
<evidence type="ECO:0000256" key="2">
    <source>
        <dbReference type="ARBA" id="ARBA00006794"/>
    </source>
</evidence>
<evidence type="ECO:0000313" key="13">
    <source>
        <dbReference type="WBParaSite" id="MBELARI_LOCUS574.1"/>
    </source>
</evidence>
<evidence type="ECO:0000313" key="12">
    <source>
        <dbReference type="Proteomes" id="UP000887575"/>
    </source>
</evidence>
<keyword evidence="8" id="KW-0325">Glycoprotein</keyword>
<keyword evidence="5 10" id="KW-1133">Transmembrane helix</keyword>
<sequence>MSPKTAKTWRSRIKRDGLLERRWRGFEKSSGRGKFETKLNRDIKEMARKVKGGADGIEELKKLLEEANDSRNRNFEEMERKVKDCLKCVWREKVIEDGAEKFFAESKCREPKDAIKFFGKTAASAIPRVANLFMSPKTAKILSKVGKVAGFVGPLISFGKNFCANMEEFKDDGAVCSVGKAGTNAACQTGGAIAGGWIGGVLGSAVPVVGNAIGAAAMTVFTKGDGGEEKSEKKLPQVVISPSPLAPTPSPTPPEDDAVGKKKRSSSFGPLSIIRLSPSPFARTPSPSPPEYEDHWHRLYRIRAWLVFFALTIFTFSFVAGYFFHKTVTPKTLPYTAYTQTAFSDNGHAEELRQNVEVDPANDYEKMNVQQFGSNRPAVFIHDFKKNMTAIVDVLGRRCFLRDLDRSTMLSPRELISRIRRMKSESSKEMRPVVRETFRVGPPIAHQDLIDLNSQMVNRHCLFRPVFMLHKISQTEQDVMKRQKRESPAEPREEDLTFAVMGGERVEVDHIMF</sequence>
<feature type="domain" description="BRICHOS" evidence="11">
    <location>
        <begin position="372"/>
        <end position="469"/>
    </location>
</feature>
<organism evidence="12 13">
    <name type="scientific">Mesorhabditis belari</name>
    <dbReference type="NCBI Taxonomy" id="2138241"/>
    <lineage>
        <taxon>Eukaryota</taxon>
        <taxon>Metazoa</taxon>
        <taxon>Ecdysozoa</taxon>
        <taxon>Nematoda</taxon>
        <taxon>Chromadorea</taxon>
        <taxon>Rhabditida</taxon>
        <taxon>Rhabditina</taxon>
        <taxon>Rhabditomorpha</taxon>
        <taxon>Rhabditoidea</taxon>
        <taxon>Rhabditidae</taxon>
        <taxon>Mesorhabditinae</taxon>
        <taxon>Mesorhabditis</taxon>
    </lineage>
</organism>
<dbReference type="Proteomes" id="UP000887575">
    <property type="component" value="Unassembled WGS sequence"/>
</dbReference>
<evidence type="ECO:0000256" key="1">
    <source>
        <dbReference type="ARBA" id="ARBA00004606"/>
    </source>
</evidence>
<dbReference type="PANTHER" id="PTHR10962:SF1">
    <property type="entry name" value="INTEGRAL MEMBRANE PROTEIN 2"/>
    <property type="match status" value="1"/>
</dbReference>
<dbReference type="PROSITE" id="PS50869">
    <property type="entry name" value="BRICHOS"/>
    <property type="match status" value="1"/>
</dbReference>
<dbReference type="PANTHER" id="PTHR10962">
    <property type="entry name" value="INTEGRAL TRANSMEMBRANE PROTEIN 2"/>
    <property type="match status" value="1"/>
</dbReference>
<evidence type="ECO:0000256" key="5">
    <source>
        <dbReference type="ARBA" id="ARBA00022989"/>
    </source>
</evidence>
<keyword evidence="6 10" id="KW-0472">Membrane</keyword>
<reference evidence="13" key="1">
    <citation type="submission" date="2024-02" db="UniProtKB">
        <authorList>
            <consortium name="WormBaseParasite"/>
        </authorList>
    </citation>
    <scope>IDENTIFICATION</scope>
</reference>
<keyword evidence="7" id="KW-1015">Disulfide bond</keyword>
<dbReference type="InterPro" id="IPR040145">
    <property type="entry name" value="ITM2"/>
</dbReference>
<dbReference type="InterPro" id="IPR007084">
    <property type="entry name" value="BRICHOS_dom"/>
</dbReference>
<dbReference type="AlphaFoldDB" id="A0AAF3FFK8"/>
<keyword evidence="12" id="KW-1185">Reference proteome</keyword>
<name>A0AAF3FFK8_9BILA</name>
<dbReference type="GO" id="GO:0005886">
    <property type="term" value="C:plasma membrane"/>
    <property type="evidence" value="ECO:0007669"/>
    <property type="project" value="TreeGrafter"/>
</dbReference>
<accession>A0AAF3FFK8</accession>
<dbReference type="GO" id="GO:0042985">
    <property type="term" value="P:negative regulation of amyloid precursor protein biosynthetic process"/>
    <property type="evidence" value="ECO:0007669"/>
    <property type="project" value="TreeGrafter"/>
</dbReference>
<feature type="compositionally biased region" description="Pro residues" evidence="9">
    <location>
        <begin position="244"/>
        <end position="253"/>
    </location>
</feature>
<feature type="transmembrane region" description="Helical" evidence="10">
    <location>
        <begin position="304"/>
        <end position="324"/>
    </location>
</feature>
<keyword evidence="3 10" id="KW-0812">Transmembrane</keyword>
<evidence type="ECO:0000256" key="10">
    <source>
        <dbReference type="SAM" id="Phobius"/>
    </source>
</evidence>
<evidence type="ECO:0000259" key="11">
    <source>
        <dbReference type="PROSITE" id="PS50869"/>
    </source>
</evidence>
<dbReference type="WBParaSite" id="MBELARI_LOCUS574.1">
    <property type="protein sequence ID" value="MBELARI_LOCUS574.1"/>
    <property type="gene ID" value="MBELARI_LOCUS574"/>
</dbReference>